<comment type="caution">
    <text evidence="1">The sequence shown here is derived from an EMBL/GenBank/DDBJ whole genome shotgun (WGS) entry which is preliminary data.</text>
</comment>
<reference evidence="1" key="2">
    <citation type="submission" date="2021-02" db="EMBL/GenBank/DDBJ databases">
        <authorList>
            <person name="Kimball J.A."/>
            <person name="Haas M.W."/>
            <person name="Macchietto M."/>
            <person name="Kono T."/>
            <person name="Duquette J."/>
            <person name="Shao M."/>
        </authorList>
    </citation>
    <scope>NUCLEOTIDE SEQUENCE</scope>
    <source>
        <tissue evidence="1">Fresh leaf tissue</tissue>
    </source>
</reference>
<organism evidence="1 2">
    <name type="scientific">Zizania palustris</name>
    <name type="common">Northern wild rice</name>
    <dbReference type="NCBI Taxonomy" id="103762"/>
    <lineage>
        <taxon>Eukaryota</taxon>
        <taxon>Viridiplantae</taxon>
        <taxon>Streptophyta</taxon>
        <taxon>Embryophyta</taxon>
        <taxon>Tracheophyta</taxon>
        <taxon>Spermatophyta</taxon>
        <taxon>Magnoliopsida</taxon>
        <taxon>Liliopsida</taxon>
        <taxon>Poales</taxon>
        <taxon>Poaceae</taxon>
        <taxon>BOP clade</taxon>
        <taxon>Oryzoideae</taxon>
        <taxon>Oryzeae</taxon>
        <taxon>Zizaniinae</taxon>
        <taxon>Zizania</taxon>
    </lineage>
</organism>
<dbReference type="EMBL" id="JAAALK010000082">
    <property type="protein sequence ID" value="KAG8088523.1"/>
    <property type="molecule type" value="Genomic_DNA"/>
</dbReference>
<evidence type="ECO:0000313" key="2">
    <source>
        <dbReference type="Proteomes" id="UP000729402"/>
    </source>
</evidence>
<name>A0A8J5WCV7_ZIZPA</name>
<dbReference type="Proteomes" id="UP000729402">
    <property type="component" value="Unassembled WGS sequence"/>
</dbReference>
<proteinExistence type="predicted"/>
<accession>A0A8J5WCV7</accession>
<reference evidence="1" key="1">
    <citation type="journal article" date="2021" name="bioRxiv">
        <title>Whole Genome Assembly and Annotation of Northern Wild Rice, Zizania palustris L., Supports a Whole Genome Duplication in the Zizania Genus.</title>
        <authorList>
            <person name="Haas M."/>
            <person name="Kono T."/>
            <person name="Macchietto M."/>
            <person name="Millas R."/>
            <person name="McGilp L."/>
            <person name="Shao M."/>
            <person name="Duquette J."/>
            <person name="Hirsch C.N."/>
            <person name="Kimball J."/>
        </authorList>
    </citation>
    <scope>NUCLEOTIDE SEQUENCE</scope>
    <source>
        <tissue evidence="1">Fresh leaf tissue</tissue>
    </source>
</reference>
<dbReference type="AlphaFoldDB" id="A0A8J5WCV7"/>
<evidence type="ECO:0000313" key="1">
    <source>
        <dbReference type="EMBL" id="KAG8088523.1"/>
    </source>
</evidence>
<protein>
    <submittedName>
        <fullName evidence="1">Uncharacterized protein</fullName>
    </submittedName>
</protein>
<gene>
    <name evidence="1" type="ORF">GUJ93_ZPchr0010g10040</name>
</gene>
<sequence>MLLAGVHDVLLTGVHAVLLTGVHTMVFADLHVMFLEYVPTLGVLLIKGHLFAADVHAMLLAKVLVHGF</sequence>
<keyword evidence="2" id="KW-1185">Reference proteome</keyword>